<dbReference type="InterPro" id="IPR029787">
    <property type="entry name" value="Nucleotide_cyclase"/>
</dbReference>
<dbReference type="Gene3D" id="3.30.450.40">
    <property type="match status" value="1"/>
</dbReference>
<dbReference type="CDD" id="cd00060">
    <property type="entry name" value="FHA"/>
    <property type="match status" value="1"/>
</dbReference>
<reference evidence="5" key="1">
    <citation type="submission" date="2016-11" db="EMBL/GenBank/DDBJ databases">
        <authorList>
            <person name="Shukria A."/>
            <person name="Stevens D.C."/>
        </authorList>
    </citation>
    <scope>NUCLEOTIDE SEQUENCE [LARGE SCALE GENOMIC DNA]</scope>
    <source>
        <strain evidence="5">Cbfe23</strain>
    </source>
</reference>
<name>A0A1L9BDF0_9BACT</name>
<dbReference type="PANTHER" id="PTHR43081:SF1">
    <property type="entry name" value="ADENYLATE CYCLASE, TERMINAL-DIFFERENTIATION SPECIFIC"/>
    <property type="match status" value="1"/>
</dbReference>
<dbReference type="GO" id="GO:0004016">
    <property type="term" value="F:adenylate cyclase activity"/>
    <property type="evidence" value="ECO:0007669"/>
    <property type="project" value="UniProtKB-ARBA"/>
</dbReference>
<dbReference type="InterPro" id="IPR001054">
    <property type="entry name" value="A/G_cyclase"/>
</dbReference>
<feature type="compositionally biased region" description="Polar residues" evidence="1">
    <location>
        <begin position="10"/>
        <end position="19"/>
    </location>
</feature>
<dbReference type="Proteomes" id="UP000182229">
    <property type="component" value="Unassembled WGS sequence"/>
</dbReference>
<dbReference type="PROSITE" id="PS50125">
    <property type="entry name" value="GUANYLATE_CYCLASE_2"/>
    <property type="match status" value="1"/>
</dbReference>
<accession>A0A1L9BDF0</accession>
<sequence length="568" mass="60930">MRSVEVARVSQGSPPSSKTAGPRGPHLKGRFPDGTTGEFSLGQLTTLGRHPSNTLRLVDREVSKEHATIERVGREYVLRDLGSSNGTFVNGKRVSELKLRDGDEISVGATKLTFYSGESPGVAAPLSSGLGGGSRSARVTVVAQSHSVPAFLAQMDQQGPPQNFRPAEQIHELATLKREYEKLRTAYEFHRQVSQQGKQADLFEQILSVSFQLLAADHGVILKAGPDGQFTVPVAVKHRHGRPDNVMVSDTVLQKVAETHKAVLTADAIIDERFSSSESIVAQGIRSAMAVPLLSKGKLEAVLFLDSRQQTNAFSEKDLTILSGIAAQAGIALENAALAAQIQSEAITRAELSRFLSRAVAEAVIRGETEDLRQSRLAEVTCLFADIRGFTTLSENESPQEVVSMLNEFFTLMAGVVFRHEGNLDKFIGDCVMAVWGPPSSHPDDAARALRAALEMQDAVDVLNGTRVAAGKRPIEVGIGVNTGQAVVGYMGSNERHEFTAIGDTVNTASRLCGLARGGDVVANDSTVKKAGSGFDVEPLPVTQVKGKEKGVQPYRVLGLEITNTHHD</sequence>
<reference evidence="4 5" key="2">
    <citation type="submission" date="2016-12" db="EMBL/GenBank/DDBJ databases">
        <title>Draft Genome Sequence of Cystobacter ferrugineus Strain Cbfe23.</title>
        <authorList>
            <person name="Akbar S."/>
            <person name="Dowd S.E."/>
            <person name="Stevens D.C."/>
        </authorList>
    </citation>
    <scope>NUCLEOTIDE SEQUENCE [LARGE SCALE GENOMIC DNA]</scope>
    <source>
        <strain evidence="4 5">Cbfe23</strain>
    </source>
</reference>
<dbReference type="AlphaFoldDB" id="A0A1L9BDF0"/>
<dbReference type="InterPro" id="IPR003018">
    <property type="entry name" value="GAF"/>
</dbReference>
<feature type="domain" description="Guanylate cyclase" evidence="3">
    <location>
        <begin position="381"/>
        <end position="513"/>
    </location>
</feature>
<dbReference type="SUPFAM" id="SSF55073">
    <property type="entry name" value="Nucleotide cyclase"/>
    <property type="match status" value="1"/>
</dbReference>
<evidence type="ECO:0000313" key="4">
    <source>
        <dbReference type="EMBL" id="OJH40246.1"/>
    </source>
</evidence>
<dbReference type="PANTHER" id="PTHR43081">
    <property type="entry name" value="ADENYLATE CYCLASE, TERMINAL-DIFFERENTIATION SPECIFIC-RELATED"/>
    <property type="match status" value="1"/>
</dbReference>
<feature type="region of interest" description="Disordered" evidence="1">
    <location>
        <begin position="1"/>
        <end position="36"/>
    </location>
</feature>
<dbReference type="Pfam" id="PF01590">
    <property type="entry name" value="GAF"/>
    <property type="match status" value="1"/>
</dbReference>
<dbReference type="InterPro" id="IPR008984">
    <property type="entry name" value="SMAD_FHA_dom_sf"/>
</dbReference>
<comment type="caution">
    <text evidence="4">The sequence shown here is derived from an EMBL/GenBank/DDBJ whole genome shotgun (WGS) entry which is preliminary data.</text>
</comment>
<dbReference type="STRING" id="83449.BON30_14470"/>
<dbReference type="SMART" id="SM00240">
    <property type="entry name" value="FHA"/>
    <property type="match status" value="1"/>
</dbReference>
<dbReference type="CDD" id="cd07302">
    <property type="entry name" value="CHD"/>
    <property type="match status" value="1"/>
</dbReference>
<evidence type="ECO:0000313" key="5">
    <source>
        <dbReference type="Proteomes" id="UP000182229"/>
    </source>
</evidence>
<protein>
    <submittedName>
        <fullName evidence="4">Cyclase</fullName>
    </submittedName>
</protein>
<dbReference type="GO" id="GO:0006171">
    <property type="term" value="P:cAMP biosynthetic process"/>
    <property type="evidence" value="ECO:0007669"/>
    <property type="project" value="TreeGrafter"/>
</dbReference>
<dbReference type="SMART" id="SM00065">
    <property type="entry name" value="GAF"/>
    <property type="match status" value="1"/>
</dbReference>
<dbReference type="InterPro" id="IPR029016">
    <property type="entry name" value="GAF-like_dom_sf"/>
</dbReference>
<evidence type="ECO:0000259" key="3">
    <source>
        <dbReference type="PROSITE" id="PS50125"/>
    </source>
</evidence>
<evidence type="ECO:0000256" key="1">
    <source>
        <dbReference type="SAM" id="MobiDB-lite"/>
    </source>
</evidence>
<dbReference type="Gene3D" id="3.30.70.1230">
    <property type="entry name" value="Nucleotide cyclase"/>
    <property type="match status" value="1"/>
</dbReference>
<keyword evidence="5" id="KW-1185">Reference proteome</keyword>
<gene>
    <name evidence="4" type="ORF">BON30_14470</name>
</gene>
<feature type="domain" description="FHA" evidence="2">
    <location>
        <begin position="45"/>
        <end position="94"/>
    </location>
</feature>
<dbReference type="SMART" id="SM00044">
    <property type="entry name" value="CYCc"/>
    <property type="match status" value="1"/>
</dbReference>
<dbReference type="Gene3D" id="2.60.200.20">
    <property type="match status" value="1"/>
</dbReference>
<dbReference type="SUPFAM" id="SSF55781">
    <property type="entry name" value="GAF domain-like"/>
    <property type="match status" value="1"/>
</dbReference>
<dbReference type="Pfam" id="PF00498">
    <property type="entry name" value="FHA"/>
    <property type="match status" value="1"/>
</dbReference>
<dbReference type="Pfam" id="PF00211">
    <property type="entry name" value="Guanylate_cyc"/>
    <property type="match status" value="1"/>
</dbReference>
<proteinExistence type="predicted"/>
<evidence type="ECO:0000259" key="2">
    <source>
        <dbReference type="PROSITE" id="PS50006"/>
    </source>
</evidence>
<dbReference type="EMBL" id="MPIN01000003">
    <property type="protein sequence ID" value="OJH40246.1"/>
    <property type="molecule type" value="Genomic_DNA"/>
</dbReference>
<dbReference type="PROSITE" id="PS50006">
    <property type="entry name" value="FHA_DOMAIN"/>
    <property type="match status" value="1"/>
</dbReference>
<dbReference type="SUPFAM" id="SSF49879">
    <property type="entry name" value="SMAD/FHA domain"/>
    <property type="match status" value="1"/>
</dbReference>
<dbReference type="InterPro" id="IPR050697">
    <property type="entry name" value="Adenylyl/Guanylyl_Cyclase_3/4"/>
</dbReference>
<organism evidence="4 5">
    <name type="scientific">Cystobacter ferrugineus</name>
    <dbReference type="NCBI Taxonomy" id="83449"/>
    <lineage>
        <taxon>Bacteria</taxon>
        <taxon>Pseudomonadati</taxon>
        <taxon>Myxococcota</taxon>
        <taxon>Myxococcia</taxon>
        <taxon>Myxococcales</taxon>
        <taxon>Cystobacterineae</taxon>
        <taxon>Archangiaceae</taxon>
        <taxon>Cystobacter</taxon>
    </lineage>
</organism>
<dbReference type="GO" id="GO:0035556">
    <property type="term" value="P:intracellular signal transduction"/>
    <property type="evidence" value="ECO:0007669"/>
    <property type="project" value="InterPro"/>
</dbReference>
<dbReference type="InterPro" id="IPR000253">
    <property type="entry name" value="FHA_dom"/>
</dbReference>